<evidence type="ECO:0000313" key="1">
    <source>
        <dbReference type="EMBL" id="CRI24340.1"/>
    </source>
</evidence>
<name>A0A7U7JTH3_9STAP</name>
<evidence type="ECO:0000313" key="2">
    <source>
        <dbReference type="Proteomes" id="UP000236509"/>
    </source>
</evidence>
<reference evidence="1 2" key="1">
    <citation type="submission" date="2015-04" db="EMBL/GenBank/DDBJ databases">
        <authorList>
            <person name="Cao L."/>
            <person name="Gao C.H."/>
        </authorList>
    </citation>
    <scope>NUCLEOTIDE SEQUENCE [LARGE SCALE GENOMIC DNA]</scope>
    <source>
        <strain evidence="1 2">SH3</strain>
    </source>
</reference>
<dbReference type="AlphaFoldDB" id="A0A7U7JTH3"/>
<comment type="caution">
    <text evidence="1">The sequence shown here is derived from an EMBL/GenBank/DDBJ whole genome shotgun (WGS) entry which is preliminary data.</text>
</comment>
<dbReference type="EMBL" id="CVOU01000017">
    <property type="protein sequence ID" value="CRI24340.1"/>
    <property type="molecule type" value="Genomic_DNA"/>
</dbReference>
<accession>A0A7U7JTH3</accession>
<protein>
    <submittedName>
        <fullName evidence="1">Uncharacterized protein</fullName>
    </submittedName>
</protein>
<keyword evidence="2" id="KW-1185">Reference proteome</keyword>
<organism evidence="1 2">
    <name type="scientific">Staphylococcus argenteus</name>
    <dbReference type="NCBI Taxonomy" id="985002"/>
    <lineage>
        <taxon>Bacteria</taxon>
        <taxon>Bacillati</taxon>
        <taxon>Bacillota</taxon>
        <taxon>Bacilli</taxon>
        <taxon>Bacillales</taxon>
        <taxon>Staphylococcaceae</taxon>
        <taxon>Staphylococcus</taxon>
    </lineage>
</organism>
<dbReference type="RefSeq" id="WP_031788247.1">
    <property type="nucleotide sequence ID" value="NZ_AP018562.1"/>
</dbReference>
<proteinExistence type="predicted"/>
<gene>
    <name evidence="1" type="ORF">BN1326_50294</name>
</gene>
<sequence length="118" mass="14143">MREALFKLPNTVTKEDVIKKMNYFDEKAKKISGIFENDTTLGRDLARELRKELEIEYKNNDLNRTQNYYGKHNFFRTYKASVQDAFVSVTGQLDKGSKTRSFLYDVHNYMRYHKHDFK</sequence>
<dbReference type="Proteomes" id="UP000236509">
    <property type="component" value="Unassembled WGS sequence"/>
</dbReference>